<dbReference type="KEGG" id="nfn:NFRAN_2069"/>
<evidence type="ECO:0000313" key="2">
    <source>
        <dbReference type="Proteomes" id="UP000294299"/>
    </source>
</evidence>
<evidence type="ECO:0000313" key="1">
    <source>
        <dbReference type="EMBL" id="VFJ14391.1"/>
    </source>
</evidence>
<organism evidence="1 2">
    <name type="scientific">Candidatus Nitrosocosmicus franklandianus</name>
    <dbReference type="NCBI Taxonomy" id="1798806"/>
    <lineage>
        <taxon>Archaea</taxon>
        <taxon>Nitrososphaerota</taxon>
        <taxon>Nitrososphaeria</taxon>
        <taxon>Nitrososphaerales</taxon>
        <taxon>Nitrososphaeraceae</taxon>
        <taxon>Candidatus Nitrosocosmicus</taxon>
    </lineage>
</organism>
<dbReference type="AlphaFoldDB" id="A0A484I9E4"/>
<reference evidence="1 2" key="1">
    <citation type="submission" date="2019-02" db="EMBL/GenBank/DDBJ databases">
        <authorList>
            <person name="Lehtovirta-Morley E L."/>
        </authorList>
    </citation>
    <scope>NUCLEOTIDE SEQUENCE [LARGE SCALE GENOMIC DNA]</scope>
    <source>
        <strain evidence="1">NFRAN1</strain>
    </source>
</reference>
<dbReference type="EMBL" id="LR216287">
    <property type="protein sequence ID" value="VFJ14391.1"/>
    <property type="molecule type" value="Genomic_DNA"/>
</dbReference>
<dbReference type="Proteomes" id="UP000294299">
    <property type="component" value="Chromosome NFRAN"/>
</dbReference>
<accession>A0A484I9E4</accession>
<proteinExistence type="predicted"/>
<gene>
    <name evidence="1" type="ORF">NFRAN_2069</name>
</gene>
<sequence length="40" mass="4595">MLLDAFTAWPMNIMIPMNENLTCVISFLDIFIHDKVLGLI</sequence>
<name>A0A484I9E4_9ARCH</name>
<keyword evidence="2" id="KW-1185">Reference proteome</keyword>
<protein>
    <submittedName>
        <fullName evidence="1">Uncharacterized protein</fullName>
    </submittedName>
</protein>